<evidence type="ECO:0000313" key="2">
    <source>
        <dbReference type="Proteomes" id="UP000663873"/>
    </source>
</evidence>
<accession>A0A821SDS6</accession>
<comment type="caution">
    <text evidence="1">The sequence shown here is derived from an EMBL/GenBank/DDBJ whole genome shotgun (WGS) entry which is preliminary data.</text>
</comment>
<evidence type="ECO:0000313" key="1">
    <source>
        <dbReference type="EMBL" id="CAF4855100.1"/>
    </source>
</evidence>
<organism evidence="1 2">
    <name type="scientific">Rotaria socialis</name>
    <dbReference type="NCBI Taxonomy" id="392032"/>
    <lineage>
        <taxon>Eukaryota</taxon>
        <taxon>Metazoa</taxon>
        <taxon>Spiralia</taxon>
        <taxon>Gnathifera</taxon>
        <taxon>Rotifera</taxon>
        <taxon>Eurotatoria</taxon>
        <taxon>Bdelloidea</taxon>
        <taxon>Philodinida</taxon>
        <taxon>Philodinidae</taxon>
        <taxon>Rotaria</taxon>
    </lineage>
</organism>
<name>A0A821SDS6_9BILA</name>
<gene>
    <name evidence="1" type="ORF">UJA718_LOCUS43643</name>
</gene>
<dbReference type="EMBL" id="CAJOBP010062125">
    <property type="protein sequence ID" value="CAF4855100.1"/>
    <property type="molecule type" value="Genomic_DNA"/>
</dbReference>
<keyword evidence="2" id="KW-1185">Reference proteome</keyword>
<dbReference type="Proteomes" id="UP000663873">
    <property type="component" value="Unassembled WGS sequence"/>
</dbReference>
<protein>
    <submittedName>
        <fullName evidence="1">Uncharacterized protein</fullName>
    </submittedName>
</protein>
<proteinExistence type="predicted"/>
<sequence length="73" mass="8440">MYLQPLQFNRINLTQEQLDALLYENVETLDCGKTLHLLMLGANPNFSQKMFAVADHAKRHQQIRQMKLILANG</sequence>
<dbReference type="AlphaFoldDB" id="A0A821SDS6"/>
<feature type="non-terminal residue" evidence="1">
    <location>
        <position position="73"/>
    </location>
</feature>
<reference evidence="1" key="1">
    <citation type="submission" date="2021-02" db="EMBL/GenBank/DDBJ databases">
        <authorList>
            <person name="Nowell W R."/>
        </authorList>
    </citation>
    <scope>NUCLEOTIDE SEQUENCE</scope>
</reference>